<protein>
    <submittedName>
        <fullName evidence="5">Iron-containing alcohol dehydrogenase</fullName>
    </submittedName>
</protein>
<evidence type="ECO:0000256" key="1">
    <source>
        <dbReference type="ARBA" id="ARBA00022723"/>
    </source>
</evidence>
<dbReference type="Proteomes" id="UP000284763">
    <property type="component" value="Unassembled WGS sequence"/>
</dbReference>
<dbReference type="GO" id="GO:0046872">
    <property type="term" value="F:metal ion binding"/>
    <property type="evidence" value="ECO:0007669"/>
    <property type="project" value="UniProtKB-KW"/>
</dbReference>
<reference evidence="5 6" key="1">
    <citation type="submission" date="2018-08" db="EMBL/GenBank/DDBJ databases">
        <title>The metabolism and importance of syntrophic acetate oxidation coupled to methane or sulfide production in haloalkaline environments.</title>
        <authorList>
            <person name="Timmers P.H.A."/>
            <person name="Vavourakis C.D."/>
            <person name="Sorokin D.Y."/>
            <person name="Sinninghe Damste J.S."/>
            <person name="Muyzer G."/>
            <person name="Stams A.J.M."/>
            <person name="Plugge C.M."/>
        </authorList>
    </citation>
    <scope>NUCLEOTIDE SEQUENCE [LARGE SCALE GENOMIC DNA]</scope>
    <source>
        <strain evidence="5">MSAO_Arc3</strain>
    </source>
</reference>
<feature type="non-terminal residue" evidence="5">
    <location>
        <position position="1"/>
    </location>
</feature>
<dbReference type="GO" id="GO:0016614">
    <property type="term" value="F:oxidoreductase activity, acting on CH-OH group of donors"/>
    <property type="evidence" value="ECO:0007669"/>
    <property type="project" value="InterPro"/>
</dbReference>
<keyword evidence="2" id="KW-0862">Zinc</keyword>
<dbReference type="EMBL" id="QZAB01000343">
    <property type="protein sequence ID" value="RQD85098.1"/>
    <property type="molecule type" value="Genomic_DNA"/>
</dbReference>
<evidence type="ECO:0000256" key="4">
    <source>
        <dbReference type="ARBA" id="ARBA00023027"/>
    </source>
</evidence>
<proteinExistence type="predicted"/>
<keyword evidence="1" id="KW-0479">Metal-binding</keyword>
<dbReference type="PANTHER" id="PTHR43616:SF5">
    <property type="entry name" value="GLYCEROL DEHYDROGENASE 1"/>
    <property type="match status" value="1"/>
</dbReference>
<organism evidence="5 6">
    <name type="scientific">Methanosalsum natronophilum</name>
    <dbReference type="NCBI Taxonomy" id="768733"/>
    <lineage>
        <taxon>Archaea</taxon>
        <taxon>Methanobacteriati</taxon>
        <taxon>Methanobacteriota</taxon>
        <taxon>Stenosarchaea group</taxon>
        <taxon>Methanomicrobia</taxon>
        <taxon>Methanosarcinales</taxon>
        <taxon>Methanosarcinaceae</taxon>
        <taxon>Methanosalsum</taxon>
    </lineage>
</organism>
<dbReference type="SUPFAM" id="SSF56796">
    <property type="entry name" value="Dehydroquinate synthase-like"/>
    <property type="match status" value="1"/>
</dbReference>
<comment type="caution">
    <text evidence="5">The sequence shown here is derived from an EMBL/GenBank/DDBJ whole genome shotgun (WGS) entry which is preliminary data.</text>
</comment>
<dbReference type="PANTHER" id="PTHR43616">
    <property type="entry name" value="GLYCEROL DEHYDROGENASE"/>
    <property type="match status" value="1"/>
</dbReference>
<keyword evidence="3" id="KW-0560">Oxidoreductase</keyword>
<evidence type="ECO:0000256" key="3">
    <source>
        <dbReference type="ARBA" id="ARBA00023002"/>
    </source>
</evidence>
<sequence length="140" mass="14962">SAESIKPDLESSARIVVKALVSSGVAMSTAGSSRPASGSEHMFSHALDVVSPVSSHHGEQCAIGTIMMMYLHGGNWKNIREVLQKLQVPVTAEDLGVEDKYILEALLLAHKIRPERYTILGSGLSPSAAEKVAKITKVIK</sequence>
<dbReference type="AlphaFoldDB" id="A0A3R7X6R4"/>
<dbReference type="Gene3D" id="1.20.1090.10">
    <property type="entry name" value="Dehydroquinate synthase-like - alpha domain"/>
    <property type="match status" value="1"/>
</dbReference>
<dbReference type="InterPro" id="IPR016205">
    <property type="entry name" value="Glycerol_DH"/>
</dbReference>
<evidence type="ECO:0000313" key="6">
    <source>
        <dbReference type="Proteomes" id="UP000284763"/>
    </source>
</evidence>
<accession>A0A3R7X6R4</accession>
<evidence type="ECO:0000313" key="5">
    <source>
        <dbReference type="EMBL" id="RQD85098.1"/>
    </source>
</evidence>
<evidence type="ECO:0000256" key="2">
    <source>
        <dbReference type="ARBA" id="ARBA00022833"/>
    </source>
</evidence>
<gene>
    <name evidence="5" type="ORF">D5R95_05490</name>
</gene>
<keyword evidence="4" id="KW-0520">NAD</keyword>
<name>A0A3R7X6R4_9EURY</name>